<evidence type="ECO:0000313" key="3">
    <source>
        <dbReference type="Proteomes" id="UP000295375"/>
    </source>
</evidence>
<dbReference type="RefSeq" id="WP_133589612.1">
    <property type="nucleotide sequence ID" value="NZ_CP037953.1"/>
</dbReference>
<sequence length="116" mass="12447">MKMRYPLAAVAAAVLLSGCVIAIDPDDHKHVSSNEKAQTMAQMPLGSSTELVIEQLGGPEKVEVFQRAAGEYRILVYRHGDKNSLTPLVFLNGKLEGIGQMAVDQARAAAPSVETK</sequence>
<name>A0A4R6UPQ8_9GAMM</name>
<gene>
    <name evidence="2" type="ORF">EV696_105174</name>
</gene>
<reference evidence="2 3" key="1">
    <citation type="submission" date="2019-03" db="EMBL/GenBank/DDBJ databases">
        <title>Genomic Encyclopedia of Type Strains, Phase IV (KMG-IV): sequencing the most valuable type-strain genomes for metagenomic binning, comparative biology and taxonomic classification.</title>
        <authorList>
            <person name="Goeker M."/>
        </authorList>
    </citation>
    <scope>NUCLEOTIDE SEQUENCE [LARGE SCALE GENOMIC DNA]</scope>
    <source>
        <strain evidence="2 3">DSM 103792</strain>
    </source>
</reference>
<accession>A0A4R6UPQ8</accession>
<protein>
    <submittedName>
        <fullName evidence="2">Uncharacterized protein DUF3192</fullName>
    </submittedName>
</protein>
<dbReference type="EMBL" id="SNYM01000005">
    <property type="protein sequence ID" value="TDQ49200.1"/>
    <property type="molecule type" value="Genomic_DNA"/>
</dbReference>
<organism evidence="2 3">
    <name type="scientific">Permianibacter aggregans</name>
    <dbReference type="NCBI Taxonomy" id="1510150"/>
    <lineage>
        <taxon>Bacteria</taxon>
        <taxon>Pseudomonadati</taxon>
        <taxon>Pseudomonadota</taxon>
        <taxon>Gammaproteobacteria</taxon>
        <taxon>Pseudomonadales</taxon>
        <taxon>Pseudomonadaceae</taxon>
        <taxon>Permianibacter</taxon>
    </lineage>
</organism>
<keyword evidence="3" id="KW-1185">Reference proteome</keyword>
<dbReference type="Pfam" id="PF11399">
    <property type="entry name" value="DUF3192"/>
    <property type="match status" value="1"/>
</dbReference>
<dbReference type="PROSITE" id="PS51257">
    <property type="entry name" value="PROKAR_LIPOPROTEIN"/>
    <property type="match status" value="1"/>
</dbReference>
<dbReference type="OrthoDB" id="6399368at2"/>
<comment type="caution">
    <text evidence="2">The sequence shown here is derived from an EMBL/GenBank/DDBJ whole genome shotgun (WGS) entry which is preliminary data.</text>
</comment>
<feature type="signal peptide" evidence="1">
    <location>
        <begin position="1"/>
        <end position="22"/>
    </location>
</feature>
<keyword evidence="1" id="KW-0732">Signal</keyword>
<dbReference type="InterPro" id="IPR021534">
    <property type="entry name" value="DUF3192"/>
</dbReference>
<dbReference type="Proteomes" id="UP000295375">
    <property type="component" value="Unassembled WGS sequence"/>
</dbReference>
<evidence type="ECO:0000256" key="1">
    <source>
        <dbReference type="SAM" id="SignalP"/>
    </source>
</evidence>
<dbReference type="AlphaFoldDB" id="A0A4R6UPQ8"/>
<proteinExistence type="predicted"/>
<evidence type="ECO:0000313" key="2">
    <source>
        <dbReference type="EMBL" id="TDQ49200.1"/>
    </source>
</evidence>
<feature type="chain" id="PRO_5020209981" evidence="1">
    <location>
        <begin position="23"/>
        <end position="116"/>
    </location>
</feature>